<gene>
    <name evidence="6" type="primary">vapC</name>
    <name evidence="8" type="ORF">CGL51_00825</name>
</gene>
<dbReference type="Proteomes" id="UP000257123">
    <property type="component" value="Unassembled WGS sequence"/>
</dbReference>
<dbReference type="AlphaFoldDB" id="A0A371R378"/>
<proteinExistence type="inferred from homology"/>
<feature type="domain" description="PIN" evidence="7">
    <location>
        <begin position="5"/>
        <end position="114"/>
    </location>
</feature>
<dbReference type="InterPro" id="IPR029060">
    <property type="entry name" value="PIN-like_dom_sf"/>
</dbReference>
<protein>
    <recommendedName>
        <fullName evidence="6">Ribonuclease VapC</fullName>
        <shortName evidence="6">RNase VapC</shortName>
        <ecNumber evidence="6">3.1.-.-</ecNumber>
    </recommendedName>
    <alternativeName>
        <fullName evidence="6">Putative toxin VapC</fullName>
    </alternativeName>
</protein>
<comment type="cofactor">
    <cofactor evidence="6">
        <name>Mg(2+)</name>
        <dbReference type="ChEBI" id="CHEBI:18420"/>
    </cofactor>
</comment>
<dbReference type="InterPro" id="IPR022907">
    <property type="entry name" value="VapC_family"/>
</dbReference>
<dbReference type="InterPro" id="IPR051619">
    <property type="entry name" value="TypeII_TA_RNase_PINc/VapC"/>
</dbReference>
<dbReference type="EMBL" id="NMUE01000002">
    <property type="protein sequence ID" value="RFA98261.1"/>
    <property type="molecule type" value="Genomic_DNA"/>
</dbReference>
<comment type="function">
    <text evidence="6">Toxic component of a toxin-antitoxin (TA) system. An RNase.</text>
</comment>
<keyword evidence="4 6" id="KW-0378">Hydrolase</keyword>
<keyword evidence="5 6" id="KW-0460">Magnesium</keyword>
<evidence type="ECO:0000256" key="4">
    <source>
        <dbReference type="ARBA" id="ARBA00022801"/>
    </source>
</evidence>
<evidence type="ECO:0000256" key="6">
    <source>
        <dbReference type="HAMAP-Rule" id="MF_00265"/>
    </source>
</evidence>
<dbReference type="InterPro" id="IPR044153">
    <property type="entry name" value="PIN_Pae0151-like"/>
</dbReference>
<evidence type="ECO:0000256" key="2">
    <source>
        <dbReference type="ARBA" id="ARBA00022722"/>
    </source>
</evidence>
<dbReference type="PANTHER" id="PTHR35901">
    <property type="entry name" value="RIBONUCLEASE VAPC3"/>
    <property type="match status" value="1"/>
</dbReference>
<feature type="binding site" evidence="6">
    <location>
        <position position="8"/>
    </location>
    <ligand>
        <name>Mg(2+)</name>
        <dbReference type="ChEBI" id="CHEBI:18420"/>
    </ligand>
</feature>
<keyword evidence="1 6" id="KW-1277">Toxin-antitoxin system</keyword>
<evidence type="ECO:0000313" key="8">
    <source>
        <dbReference type="EMBL" id="RFA98261.1"/>
    </source>
</evidence>
<name>A0A371R378_9CREN</name>
<keyword evidence="3 6" id="KW-0479">Metal-binding</keyword>
<evidence type="ECO:0000256" key="5">
    <source>
        <dbReference type="ARBA" id="ARBA00022842"/>
    </source>
</evidence>
<dbReference type="GO" id="GO:0090729">
    <property type="term" value="F:toxin activity"/>
    <property type="evidence" value="ECO:0007669"/>
    <property type="project" value="UniProtKB-KW"/>
</dbReference>
<dbReference type="CDD" id="cd09873">
    <property type="entry name" value="PIN_Pae0151-like"/>
    <property type="match status" value="1"/>
</dbReference>
<evidence type="ECO:0000313" key="9">
    <source>
        <dbReference type="Proteomes" id="UP000257123"/>
    </source>
</evidence>
<accession>A0A371R378</accession>
<dbReference type="GO" id="GO:0000287">
    <property type="term" value="F:magnesium ion binding"/>
    <property type="evidence" value="ECO:0007669"/>
    <property type="project" value="UniProtKB-UniRule"/>
</dbReference>
<dbReference type="InterPro" id="IPR002716">
    <property type="entry name" value="PIN_dom"/>
</dbReference>
<dbReference type="SUPFAM" id="SSF88723">
    <property type="entry name" value="PIN domain-like"/>
    <property type="match status" value="1"/>
</dbReference>
<comment type="caution">
    <text evidence="8">The sequence shown here is derived from an EMBL/GenBank/DDBJ whole genome shotgun (WGS) entry which is preliminary data.</text>
</comment>
<dbReference type="GO" id="GO:0004540">
    <property type="term" value="F:RNA nuclease activity"/>
    <property type="evidence" value="ECO:0007669"/>
    <property type="project" value="InterPro"/>
</dbReference>
<evidence type="ECO:0000256" key="1">
    <source>
        <dbReference type="ARBA" id="ARBA00022649"/>
    </source>
</evidence>
<keyword evidence="6" id="KW-0800">Toxin</keyword>
<keyword evidence="2 6" id="KW-0540">Nuclease</keyword>
<evidence type="ECO:0000259" key="7">
    <source>
        <dbReference type="Pfam" id="PF01850"/>
    </source>
</evidence>
<sequence>MPVEYLVDASALYALAAHYDKWIKHREKLAILHLTIYEAGNALWKEARLGRVDWIAASRHLKKVLSSFNVLEDPPLDEVLRVAVERGLTFYDASYAYVAESSGLVLVTQDRELLAKTKGAIDVETFLVRLAAQ</sequence>
<dbReference type="HAMAP" id="MF_00265">
    <property type="entry name" value="VapC_Nob1"/>
    <property type="match status" value="1"/>
</dbReference>
<organism evidence="8 9">
    <name type="scientific">Pyrobaculum aerophilum</name>
    <dbReference type="NCBI Taxonomy" id="13773"/>
    <lineage>
        <taxon>Archaea</taxon>
        <taxon>Thermoproteota</taxon>
        <taxon>Thermoprotei</taxon>
        <taxon>Thermoproteales</taxon>
        <taxon>Thermoproteaceae</taxon>
        <taxon>Pyrobaculum</taxon>
    </lineage>
</organism>
<feature type="binding site" evidence="6">
    <location>
        <position position="92"/>
    </location>
    <ligand>
        <name>Mg(2+)</name>
        <dbReference type="ChEBI" id="CHEBI:18420"/>
    </ligand>
</feature>
<dbReference type="Gene3D" id="3.40.50.1010">
    <property type="entry name" value="5'-nuclease"/>
    <property type="match status" value="1"/>
</dbReference>
<dbReference type="GO" id="GO:0016787">
    <property type="term" value="F:hydrolase activity"/>
    <property type="evidence" value="ECO:0007669"/>
    <property type="project" value="UniProtKB-KW"/>
</dbReference>
<dbReference type="Pfam" id="PF01850">
    <property type="entry name" value="PIN"/>
    <property type="match status" value="1"/>
</dbReference>
<dbReference type="PANTHER" id="PTHR35901:SF1">
    <property type="entry name" value="EXONUCLEASE VAPC9"/>
    <property type="match status" value="1"/>
</dbReference>
<dbReference type="RefSeq" id="WP_116420325.1">
    <property type="nucleotide sequence ID" value="NZ_NMUE01000002.1"/>
</dbReference>
<comment type="similarity">
    <text evidence="6">Belongs to the PINc/VapC protein family.</text>
</comment>
<dbReference type="EC" id="3.1.-.-" evidence="6"/>
<evidence type="ECO:0000256" key="3">
    <source>
        <dbReference type="ARBA" id="ARBA00022723"/>
    </source>
</evidence>
<reference evidence="8 9" key="1">
    <citation type="submission" date="2017-07" db="EMBL/GenBank/DDBJ databases">
        <title>Draft genome sequence of aerobic hyperthermophilic archaea, Pyrobaculum aerophilum YKB31 and YKB32.</title>
        <authorList>
            <person name="Mochizuki T."/>
            <person name="Berliner A.J."/>
            <person name="Yoshida-Takashima Y."/>
            <person name="Takaki Y."/>
            <person name="Nunoura T."/>
            <person name="Takai K."/>
        </authorList>
    </citation>
    <scope>NUCLEOTIDE SEQUENCE [LARGE SCALE GENOMIC DNA]</scope>
    <source>
        <strain evidence="8 9">YKB31</strain>
    </source>
</reference>